<dbReference type="NCBIfam" id="NF006829">
    <property type="entry name" value="PRK09352.1"/>
    <property type="match status" value="1"/>
</dbReference>
<comment type="caution">
    <text evidence="11">The sequence shown here is derived from an EMBL/GenBank/DDBJ whole genome shotgun (WGS) entry which is preliminary data.</text>
</comment>
<dbReference type="NCBIfam" id="TIGR00747">
    <property type="entry name" value="fabH"/>
    <property type="match status" value="1"/>
</dbReference>
<evidence type="ECO:0000256" key="8">
    <source>
        <dbReference type="SAM" id="SignalP"/>
    </source>
</evidence>
<dbReference type="PANTHER" id="PTHR43091:SF1">
    <property type="entry name" value="BETA-KETOACYL-[ACYL-CARRIER-PROTEIN] SYNTHASE III, CHLOROPLASTIC"/>
    <property type="match status" value="1"/>
</dbReference>
<feature type="domain" description="Beta-ketoacyl-[acyl-carrier-protein] synthase III N-terminal" evidence="10">
    <location>
        <begin position="140"/>
        <end position="220"/>
    </location>
</feature>
<dbReference type="SUPFAM" id="SSF53901">
    <property type="entry name" value="Thiolase-like"/>
    <property type="match status" value="1"/>
</dbReference>
<name>A0ABR1FSB1_AURAN</name>
<reference evidence="11 12" key="1">
    <citation type="submission" date="2024-03" db="EMBL/GenBank/DDBJ databases">
        <title>Aureococcus anophagefferens CCMP1851 and Kratosvirus quantuckense: Draft genome of a second virus-susceptible host strain in the model system.</title>
        <authorList>
            <person name="Chase E."/>
            <person name="Truchon A.R."/>
            <person name="Schepens W."/>
            <person name="Wilhelm S.W."/>
        </authorList>
    </citation>
    <scope>NUCLEOTIDE SEQUENCE [LARGE SCALE GENOMIC DNA]</scope>
    <source>
        <strain evidence="11 12">CCMP1851</strain>
    </source>
</reference>
<keyword evidence="4" id="KW-0808">Transferase</keyword>
<feature type="signal peptide" evidence="8">
    <location>
        <begin position="1"/>
        <end position="15"/>
    </location>
</feature>
<evidence type="ECO:0000256" key="7">
    <source>
        <dbReference type="ARBA" id="ARBA00023160"/>
    </source>
</evidence>
<evidence type="ECO:0000256" key="3">
    <source>
        <dbReference type="ARBA" id="ARBA00022516"/>
    </source>
</evidence>
<dbReference type="InterPro" id="IPR013747">
    <property type="entry name" value="ACP_syn_III_C"/>
</dbReference>
<gene>
    <name evidence="11" type="ORF">SO694_00097016</name>
</gene>
<dbReference type="Pfam" id="PF08545">
    <property type="entry name" value="ACP_syn_III"/>
    <property type="match status" value="1"/>
</dbReference>
<dbReference type="EMBL" id="JBBJCI010000253">
    <property type="protein sequence ID" value="KAK7237186.1"/>
    <property type="molecule type" value="Genomic_DNA"/>
</dbReference>
<accession>A0ABR1FSB1</accession>
<evidence type="ECO:0000256" key="1">
    <source>
        <dbReference type="ARBA" id="ARBA00005189"/>
    </source>
</evidence>
<keyword evidence="8" id="KW-0732">Signal</keyword>
<dbReference type="PANTHER" id="PTHR43091">
    <property type="entry name" value="3-OXOACYL-[ACYL-CARRIER-PROTEIN] SYNTHASE"/>
    <property type="match status" value="1"/>
</dbReference>
<evidence type="ECO:0000256" key="2">
    <source>
        <dbReference type="ARBA" id="ARBA00008642"/>
    </source>
</evidence>
<evidence type="ECO:0000256" key="6">
    <source>
        <dbReference type="ARBA" id="ARBA00023098"/>
    </source>
</evidence>
<proteinExistence type="inferred from homology"/>
<organism evidence="11 12">
    <name type="scientific">Aureococcus anophagefferens</name>
    <name type="common">Harmful bloom alga</name>
    <dbReference type="NCBI Taxonomy" id="44056"/>
    <lineage>
        <taxon>Eukaryota</taxon>
        <taxon>Sar</taxon>
        <taxon>Stramenopiles</taxon>
        <taxon>Ochrophyta</taxon>
        <taxon>Pelagophyceae</taxon>
        <taxon>Pelagomonadales</taxon>
        <taxon>Pelagomonadaceae</taxon>
        <taxon>Aureococcus</taxon>
    </lineage>
</organism>
<evidence type="ECO:0000313" key="11">
    <source>
        <dbReference type="EMBL" id="KAK7237186.1"/>
    </source>
</evidence>
<dbReference type="CDD" id="cd00830">
    <property type="entry name" value="KAS_III"/>
    <property type="match status" value="1"/>
</dbReference>
<evidence type="ECO:0000256" key="5">
    <source>
        <dbReference type="ARBA" id="ARBA00022832"/>
    </source>
</evidence>
<protein>
    <submittedName>
        <fullName evidence="11">Beta-ketoacyl-acyl-carrier-protein synthase III</fullName>
    </submittedName>
</protein>
<keyword evidence="6" id="KW-0443">Lipid metabolism</keyword>
<evidence type="ECO:0000259" key="9">
    <source>
        <dbReference type="Pfam" id="PF08541"/>
    </source>
</evidence>
<keyword evidence="7" id="KW-0275">Fatty acid biosynthesis</keyword>
<keyword evidence="5" id="KW-0276">Fatty acid metabolism</keyword>
<evidence type="ECO:0000259" key="10">
    <source>
        <dbReference type="Pfam" id="PF08545"/>
    </source>
</evidence>
<sequence length="371" mass="38033">MQALLAALICAAAQALRGPAAPVRAPHVLRATRSALGVAVSGSGSARPTARLSNDDLATFMDTTDEWISQRTGIRARRVLSPDESLAQLSADAGTKALESAGVDPEDVGLVILATSSPDDLFGDATAVAKACGCANAVAFDLTAACSGFLFSLVTAAQFVESGAYDKVLVVGSDALSRWVDWEDRGVCILFGDGAGAVVVEGAAEGAASGLLGWAMHSDGKGRCDLSCEGTRSARPLAETGIVVAEESAYGPIAMNGNKVYVFATKRVPEVILEALDHAGLGVDDVDWLLLHQANVRIMEAAAKRLGIPMDKVLVSLDECGNTSAGSIPIALDDAIGQGKVQRGDVVACAGFGAGLSWGAAIFKWAGPQAH</sequence>
<dbReference type="InterPro" id="IPR013751">
    <property type="entry name" value="ACP_syn_III_N"/>
</dbReference>
<dbReference type="InterPro" id="IPR004655">
    <property type="entry name" value="FabH"/>
</dbReference>
<dbReference type="InterPro" id="IPR016039">
    <property type="entry name" value="Thiolase-like"/>
</dbReference>
<evidence type="ECO:0000256" key="4">
    <source>
        <dbReference type="ARBA" id="ARBA00022679"/>
    </source>
</evidence>
<dbReference type="Gene3D" id="3.40.47.10">
    <property type="match status" value="1"/>
</dbReference>
<feature type="chain" id="PRO_5046466280" evidence="8">
    <location>
        <begin position="16"/>
        <end position="371"/>
    </location>
</feature>
<dbReference type="Pfam" id="PF08541">
    <property type="entry name" value="ACP_syn_III_C"/>
    <property type="match status" value="1"/>
</dbReference>
<keyword evidence="3" id="KW-0444">Lipid biosynthesis</keyword>
<dbReference type="HAMAP" id="MF_01815">
    <property type="entry name" value="FabH"/>
    <property type="match status" value="1"/>
</dbReference>
<dbReference type="Proteomes" id="UP001363151">
    <property type="component" value="Unassembled WGS sequence"/>
</dbReference>
<comment type="pathway">
    <text evidence="1">Lipid metabolism.</text>
</comment>
<comment type="similarity">
    <text evidence="2">Belongs to the thiolase-like superfamily. FabH family.</text>
</comment>
<keyword evidence="12" id="KW-1185">Reference proteome</keyword>
<evidence type="ECO:0000313" key="12">
    <source>
        <dbReference type="Proteomes" id="UP001363151"/>
    </source>
</evidence>
<feature type="domain" description="Beta-ketoacyl-[acyl-carrier-protein] synthase III C-terminal" evidence="9">
    <location>
        <begin position="276"/>
        <end position="365"/>
    </location>
</feature>